<name>A0AA41G486_9EURY</name>
<dbReference type="Pfam" id="PF04967">
    <property type="entry name" value="HTH_10"/>
    <property type="match status" value="1"/>
</dbReference>
<proteinExistence type="predicted"/>
<dbReference type="InterPro" id="IPR031803">
    <property type="entry name" value="BAT_GAF/HTH-assoc"/>
</dbReference>
<feature type="domain" description="HTH bat-type" evidence="3">
    <location>
        <begin position="156"/>
        <end position="207"/>
    </location>
</feature>
<evidence type="ECO:0000259" key="4">
    <source>
        <dbReference type="Pfam" id="PF15915"/>
    </source>
</evidence>
<evidence type="ECO:0000259" key="3">
    <source>
        <dbReference type="Pfam" id="PF04967"/>
    </source>
</evidence>
<organism evidence="5 6">
    <name type="scientific">Haloarcula salina</name>
    <dbReference type="NCBI Taxonomy" id="1429914"/>
    <lineage>
        <taxon>Archaea</taxon>
        <taxon>Methanobacteriati</taxon>
        <taxon>Methanobacteriota</taxon>
        <taxon>Stenosarchaea group</taxon>
        <taxon>Halobacteria</taxon>
        <taxon>Halobacteriales</taxon>
        <taxon>Haloarculaceae</taxon>
        <taxon>Haloarcula</taxon>
    </lineage>
</organism>
<accession>A0AA41G486</accession>
<dbReference type="PANTHER" id="PTHR34236">
    <property type="entry name" value="DIMETHYL SULFOXIDE REDUCTASE TRANSCRIPTIONAL ACTIVATOR"/>
    <property type="match status" value="1"/>
</dbReference>
<evidence type="ECO:0000313" key="5">
    <source>
        <dbReference type="EMBL" id="MBV0903213.1"/>
    </source>
</evidence>
<dbReference type="PANTHER" id="PTHR34236:SF1">
    <property type="entry name" value="DIMETHYL SULFOXIDE REDUCTASE TRANSCRIPTIONAL ACTIVATOR"/>
    <property type="match status" value="1"/>
</dbReference>
<dbReference type="InterPro" id="IPR007050">
    <property type="entry name" value="HTH_bacterioopsin"/>
</dbReference>
<keyword evidence="6" id="KW-1185">Reference proteome</keyword>
<dbReference type="Pfam" id="PF15915">
    <property type="entry name" value="BAT"/>
    <property type="match status" value="1"/>
</dbReference>
<dbReference type="AlphaFoldDB" id="A0AA41G486"/>
<keyword evidence="2" id="KW-0804">Transcription</keyword>
<dbReference type="Proteomes" id="UP001166304">
    <property type="component" value="Unassembled WGS sequence"/>
</dbReference>
<evidence type="ECO:0000256" key="1">
    <source>
        <dbReference type="ARBA" id="ARBA00023015"/>
    </source>
</evidence>
<feature type="domain" description="Bacterioopsin transcriptional activator GAF and HTH associated" evidence="4">
    <location>
        <begin position="18"/>
        <end position="138"/>
    </location>
</feature>
<keyword evidence="1" id="KW-0805">Transcription regulation</keyword>
<reference evidence="5" key="1">
    <citation type="submission" date="2021-06" db="EMBL/GenBank/DDBJ databases">
        <title>New haloarchaea isolates fom saline soil.</title>
        <authorList>
            <person name="Duran-Viseras A."/>
            <person name="Sanchez-Porro C.S."/>
            <person name="Ventosa A."/>
        </authorList>
    </citation>
    <scope>NUCLEOTIDE SEQUENCE</scope>
    <source>
        <strain evidence="5">JCM 18369</strain>
    </source>
</reference>
<gene>
    <name evidence="5" type="ORF">KTS37_15595</name>
</gene>
<dbReference type="RefSeq" id="WP_162413959.1">
    <property type="nucleotide sequence ID" value="NZ_JAHQXE010000005.1"/>
</dbReference>
<dbReference type="EMBL" id="JAHQXE010000005">
    <property type="protein sequence ID" value="MBV0903213.1"/>
    <property type="molecule type" value="Genomic_DNA"/>
</dbReference>
<evidence type="ECO:0000313" key="6">
    <source>
        <dbReference type="Proteomes" id="UP001166304"/>
    </source>
</evidence>
<sequence length="213" mass="23845">MLISEFTVDHPILRKPLSDVSGIKAEWEQTYERRDEPAQMIVWIATDDFEAFETALADDLGVTNPAVLTDVGARRLYRVELTELGRRTNLLPEVLDAGGVLQQAVGTNDGWRLRVQVPDRDALADIIGFCRENDIGFTFERLYSRMGDDGRTDVALTDEQREALRAAVESGYLEIPRESSLAELGDSLGISETAASERFRRAVKNLTEQTLIE</sequence>
<evidence type="ECO:0000256" key="2">
    <source>
        <dbReference type="ARBA" id="ARBA00023163"/>
    </source>
</evidence>
<comment type="caution">
    <text evidence="5">The sequence shown here is derived from an EMBL/GenBank/DDBJ whole genome shotgun (WGS) entry which is preliminary data.</text>
</comment>
<protein>
    <submittedName>
        <fullName evidence="5">Helix-turn-helix domain-containing protein</fullName>
    </submittedName>
</protein>